<proteinExistence type="predicted"/>
<evidence type="ECO:0000313" key="2">
    <source>
        <dbReference type="EMBL" id="VXB52128.1"/>
    </source>
</evidence>
<evidence type="ECO:0000256" key="1">
    <source>
        <dbReference type="SAM" id="MobiDB-lite"/>
    </source>
</evidence>
<reference evidence="2 3" key="1">
    <citation type="submission" date="2019-10" db="EMBL/GenBank/DDBJ databases">
        <authorList>
            <person name="Karimi E."/>
        </authorList>
    </citation>
    <scope>NUCLEOTIDE SEQUENCE [LARGE SCALE GENOMIC DNA]</scope>
    <source>
        <strain evidence="2">Pantoea sp. 111</strain>
    </source>
</reference>
<dbReference type="Pfam" id="PF21628">
    <property type="entry name" value="Gp10-like"/>
    <property type="match status" value="1"/>
</dbReference>
<organism evidence="2 3">
    <name type="scientific">Pantoea brenneri</name>
    <dbReference type="NCBI Taxonomy" id="472694"/>
    <lineage>
        <taxon>Bacteria</taxon>
        <taxon>Pseudomonadati</taxon>
        <taxon>Pseudomonadota</taxon>
        <taxon>Gammaproteobacteria</taxon>
        <taxon>Enterobacterales</taxon>
        <taxon>Erwiniaceae</taxon>
        <taxon>Pantoea</taxon>
    </lineage>
</organism>
<dbReference type="AlphaFoldDB" id="A0AAX3J417"/>
<comment type="caution">
    <text evidence="2">The sequence shown here is derived from an EMBL/GenBank/DDBJ whole genome shotgun (WGS) entry which is preliminary data.</text>
</comment>
<accession>A0AAX3J417</accession>
<evidence type="ECO:0000313" key="3">
    <source>
        <dbReference type="Proteomes" id="UP000433737"/>
    </source>
</evidence>
<sequence>MKVVNMKTGTESVEGENGAVETRDEYPWGLRISLNGDALKKLGTELPKVGDMMAIGGMAKIVGVSTRESEGGESHSHIDLQITDFGMEASDATPPKTAAATLYGPEDD</sequence>
<protein>
    <recommendedName>
        <fullName evidence="4">Phage protein</fullName>
    </recommendedName>
</protein>
<evidence type="ECO:0008006" key="4">
    <source>
        <dbReference type="Google" id="ProtNLM"/>
    </source>
</evidence>
<gene>
    <name evidence="2" type="ORF">PANT111_150144</name>
</gene>
<dbReference type="Proteomes" id="UP000433737">
    <property type="component" value="Unassembled WGS sequence"/>
</dbReference>
<name>A0AAX3J417_9GAMM</name>
<feature type="region of interest" description="Disordered" evidence="1">
    <location>
        <begin position="1"/>
        <end position="20"/>
    </location>
</feature>
<dbReference type="InterPro" id="IPR049302">
    <property type="entry name" value="Gp10-like"/>
</dbReference>
<feature type="region of interest" description="Disordered" evidence="1">
    <location>
        <begin position="88"/>
        <end position="108"/>
    </location>
</feature>
<dbReference type="RefSeq" id="WP_159223351.1">
    <property type="nucleotide sequence ID" value="NZ_LR733469.1"/>
</dbReference>
<dbReference type="EMBL" id="CABWMH010000007">
    <property type="protein sequence ID" value="VXB52128.1"/>
    <property type="molecule type" value="Genomic_DNA"/>
</dbReference>